<dbReference type="Proteomes" id="UP000215914">
    <property type="component" value="Unassembled WGS sequence"/>
</dbReference>
<reference evidence="1" key="1">
    <citation type="journal article" date="2017" name="Nature">
        <title>The sunflower genome provides insights into oil metabolism, flowering and Asterid evolution.</title>
        <authorList>
            <person name="Badouin H."/>
            <person name="Gouzy J."/>
            <person name="Grassa C.J."/>
            <person name="Murat F."/>
            <person name="Staton S.E."/>
            <person name="Cottret L."/>
            <person name="Lelandais-Briere C."/>
            <person name="Owens G.L."/>
            <person name="Carrere S."/>
            <person name="Mayjonade B."/>
            <person name="Legrand L."/>
            <person name="Gill N."/>
            <person name="Kane N.C."/>
            <person name="Bowers J.E."/>
            <person name="Hubner S."/>
            <person name="Bellec A."/>
            <person name="Berard A."/>
            <person name="Berges H."/>
            <person name="Blanchet N."/>
            <person name="Boniface M.C."/>
            <person name="Brunel D."/>
            <person name="Catrice O."/>
            <person name="Chaidir N."/>
            <person name="Claudel C."/>
            <person name="Donnadieu C."/>
            <person name="Faraut T."/>
            <person name="Fievet G."/>
            <person name="Helmstetter N."/>
            <person name="King M."/>
            <person name="Knapp S.J."/>
            <person name="Lai Z."/>
            <person name="Le Paslier M.C."/>
            <person name="Lippi Y."/>
            <person name="Lorenzon L."/>
            <person name="Mandel J.R."/>
            <person name="Marage G."/>
            <person name="Marchand G."/>
            <person name="Marquand E."/>
            <person name="Bret-Mestries E."/>
            <person name="Morien E."/>
            <person name="Nambeesan S."/>
            <person name="Nguyen T."/>
            <person name="Pegot-Espagnet P."/>
            <person name="Pouilly N."/>
            <person name="Raftis F."/>
            <person name="Sallet E."/>
            <person name="Schiex T."/>
            <person name="Thomas J."/>
            <person name="Vandecasteele C."/>
            <person name="Vares D."/>
            <person name="Vear F."/>
            <person name="Vautrin S."/>
            <person name="Crespi M."/>
            <person name="Mangin B."/>
            <person name="Burke J.M."/>
            <person name="Salse J."/>
            <person name="Munos S."/>
            <person name="Vincourt P."/>
            <person name="Rieseberg L.H."/>
            <person name="Langlade N.B."/>
        </authorList>
    </citation>
    <scope>NUCLEOTIDE SEQUENCE</scope>
    <source>
        <tissue evidence="1">Leaves</tissue>
    </source>
</reference>
<proteinExistence type="predicted"/>
<evidence type="ECO:0000313" key="1">
    <source>
        <dbReference type="EMBL" id="KAF5781606.1"/>
    </source>
</evidence>
<dbReference type="Gramene" id="mRNA:HanXRQr2_Chr11g0485691">
    <property type="protein sequence ID" value="CDS:HanXRQr2_Chr11g0485691.1"/>
    <property type="gene ID" value="HanXRQr2_Chr11g0485691"/>
</dbReference>
<evidence type="ECO:0000313" key="2">
    <source>
        <dbReference type="Proteomes" id="UP000215914"/>
    </source>
</evidence>
<dbReference type="AlphaFoldDB" id="A0A9K3HNT9"/>
<sequence>MISDGEFIVLIPFAKKDKQKSVDVRASETSFQNAHQCSTSSSDKRNKADRRNFDILFDEVLNMLCDDDELDDNCAFI</sequence>
<comment type="caution">
    <text evidence="1">The sequence shown here is derived from an EMBL/GenBank/DDBJ whole genome shotgun (WGS) entry which is preliminary data.</text>
</comment>
<protein>
    <submittedName>
        <fullName evidence="1">Uncharacterized protein</fullName>
    </submittedName>
</protein>
<organism evidence="1 2">
    <name type="scientific">Helianthus annuus</name>
    <name type="common">Common sunflower</name>
    <dbReference type="NCBI Taxonomy" id="4232"/>
    <lineage>
        <taxon>Eukaryota</taxon>
        <taxon>Viridiplantae</taxon>
        <taxon>Streptophyta</taxon>
        <taxon>Embryophyta</taxon>
        <taxon>Tracheophyta</taxon>
        <taxon>Spermatophyta</taxon>
        <taxon>Magnoliopsida</taxon>
        <taxon>eudicotyledons</taxon>
        <taxon>Gunneridae</taxon>
        <taxon>Pentapetalae</taxon>
        <taxon>asterids</taxon>
        <taxon>campanulids</taxon>
        <taxon>Asterales</taxon>
        <taxon>Asteraceae</taxon>
        <taxon>Asteroideae</taxon>
        <taxon>Heliantheae alliance</taxon>
        <taxon>Heliantheae</taxon>
        <taxon>Helianthus</taxon>
    </lineage>
</organism>
<dbReference type="EMBL" id="MNCJ02000326">
    <property type="protein sequence ID" value="KAF5781606.1"/>
    <property type="molecule type" value="Genomic_DNA"/>
</dbReference>
<reference evidence="1" key="2">
    <citation type="submission" date="2020-06" db="EMBL/GenBank/DDBJ databases">
        <title>Helianthus annuus Genome sequencing and assembly Release 2.</title>
        <authorList>
            <person name="Gouzy J."/>
            <person name="Langlade N."/>
            <person name="Munos S."/>
        </authorList>
    </citation>
    <scope>NUCLEOTIDE SEQUENCE</scope>
    <source>
        <tissue evidence="1">Leaves</tissue>
    </source>
</reference>
<accession>A0A9K3HNT9</accession>
<gene>
    <name evidence="1" type="ORF">HanXRQr2_Chr11g0485691</name>
</gene>
<name>A0A9K3HNT9_HELAN</name>
<keyword evidence="2" id="KW-1185">Reference proteome</keyword>